<reference evidence="8" key="1">
    <citation type="submission" date="2025-05" db="UniProtKB">
        <authorList>
            <consortium name="RefSeq"/>
        </authorList>
    </citation>
    <scope>NUCLEOTIDE SEQUENCE [LARGE SCALE GENOMIC DNA]</scope>
</reference>
<dbReference type="Pfam" id="PF00135">
    <property type="entry name" value="COesterase"/>
    <property type="match status" value="2"/>
</dbReference>
<dbReference type="Proteomes" id="UP001652620">
    <property type="component" value="Chromosome 2"/>
</dbReference>
<dbReference type="InterPro" id="IPR029058">
    <property type="entry name" value="AB_hydrolase_fold"/>
</dbReference>
<evidence type="ECO:0000256" key="6">
    <source>
        <dbReference type="ARBA" id="ARBA00039155"/>
    </source>
</evidence>
<name>A0ABM3J1B9_BACDO</name>
<accession>A0ABM3J1B9</accession>
<sequence>MVDINVPLTNLLQMAVKLVAHRIQQYQATTNETAIIPTKYGQVKGVKRKTIYNHHFYAFEGIPYAKPPLAELRFRAPQPPDPWTGVRNCTKLGNVPLQKHFVLGITQGSEDCLYLNVYAKELKSAKPLPVMVWIYGGGFRFGEATRDVYAPDYFMEREVVLVTFNYRLGALGFLSLADPDVQVPGNAGLKDQLFALRWIQENIASFNGDANNVTIFGESAGAAATHLLMLTPKAQGLFHKAILQSGTALCPWTEQEPKNRAYFLAVELGYRGENIDKDVLSYLSNVSGSKLIQFYKDFRQPHEKDERVFFSFTPVVEPYESENGLLTKPFKDLLITTWSNDIPILLGFTADEGMLHYYETVKNPHLVNKLGDCVAVLPKIVKKDCDVQNCTELGLRLKEAHFGNAEPHCSKHLYQYLELLTYRHFLVDIQRTLLARAAYASNVPTYLYRFAFDSPHYNHARTLHCGRSARGVCHADDLSYMFYNASAEKLPPTCGEFKTIQRMVGMWTAFAATGNPNCTEIEPIQWQPVEAQDVENAQPKCLNIDEELEIKYLPHKHLKTWISLFTNENIFYAAMTGNSANAEVLAETTLGTVKGKRNTSIYDDNYYSFERIPFAQPPLGALRFKAPVAATPWQGVLDCTQKAEKPLQKNARTNEIEGDEDCLYLNIYAKKLKSENPLPVMVFLYGGGFEKGDPTRDLHGPDYLMMKDVILVTIAYRLGPLGFLSLHDPTVGTPGNAGLKDQLLGLQWVKENIKNFNGDPNNITLFGESAGSASTHFMMLSPLAKGLFHKAILMSGTVLCPWALSPLKALPKRLAQANGYTGDDNDHDVLEYLQQLPAADLLRHNLLTKEENLDDCLFAFGPVIEPYLTETCIIPKQPIALFADAWGNDIPVIISGTSFEGLLMFARVHMAPFLLHELNENQQHMLPLELKQKHDIQTQRELAAKLRETHFAERELQMEHVLNYCEYASYKVFWHPILRTVKARLRHARAPTYLYRFDFDSPDFNHQRIGYCGKEVRGVSHVDDHSYLFFGDFAWKLDKDTPEFRTIQRKIDIWTSFAANSDPNCDNLDGNEWMPLQADGKLHCLNVSEDLKVIELPEIHKLQVWDSLYEVAEE</sequence>
<evidence type="ECO:0000256" key="3">
    <source>
        <dbReference type="ARBA" id="ARBA00022801"/>
    </source>
</evidence>
<evidence type="ECO:0000313" key="9">
    <source>
        <dbReference type="RefSeq" id="XP_049303024.1"/>
    </source>
</evidence>
<evidence type="ECO:0000259" key="7">
    <source>
        <dbReference type="Pfam" id="PF00135"/>
    </source>
</evidence>
<dbReference type="PANTHER" id="PTHR43142">
    <property type="entry name" value="CARBOXYLIC ESTER HYDROLASE"/>
    <property type="match status" value="1"/>
</dbReference>
<dbReference type="SUPFAM" id="SSF53474">
    <property type="entry name" value="alpha/beta-Hydrolases"/>
    <property type="match status" value="2"/>
</dbReference>
<keyword evidence="4" id="KW-1015">Disulfide bond</keyword>
<feature type="domain" description="Carboxylesterase type B" evidence="7">
    <location>
        <begin position="33"/>
        <end position="549"/>
    </location>
</feature>
<reference evidence="9" key="2">
    <citation type="submission" date="2025-08" db="UniProtKB">
        <authorList>
            <consortium name="RefSeq"/>
        </authorList>
    </citation>
    <scope>IDENTIFICATION</scope>
    <source>
        <tissue evidence="9">Adult</tissue>
    </source>
</reference>
<dbReference type="PANTHER" id="PTHR43142:SF1">
    <property type="entry name" value="CARBOXYLIC ESTER HYDROLASE"/>
    <property type="match status" value="1"/>
</dbReference>
<evidence type="ECO:0000256" key="5">
    <source>
        <dbReference type="ARBA" id="ARBA00023180"/>
    </source>
</evidence>
<keyword evidence="3" id="KW-0378">Hydrolase</keyword>
<evidence type="ECO:0000313" key="8">
    <source>
        <dbReference type="Proteomes" id="UP001652620"/>
    </source>
</evidence>
<dbReference type="InterPro" id="IPR002018">
    <property type="entry name" value="CarbesteraseB"/>
</dbReference>
<dbReference type="EC" id="3.1.1.1" evidence="6"/>
<evidence type="ECO:0000256" key="4">
    <source>
        <dbReference type="ARBA" id="ARBA00023157"/>
    </source>
</evidence>
<organism evidence="8 9">
    <name type="scientific">Bactrocera dorsalis</name>
    <name type="common">Oriental fruit fly</name>
    <name type="synonym">Dacus dorsalis</name>
    <dbReference type="NCBI Taxonomy" id="27457"/>
    <lineage>
        <taxon>Eukaryota</taxon>
        <taxon>Metazoa</taxon>
        <taxon>Ecdysozoa</taxon>
        <taxon>Arthropoda</taxon>
        <taxon>Hexapoda</taxon>
        <taxon>Insecta</taxon>
        <taxon>Pterygota</taxon>
        <taxon>Neoptera</taxon>
        <taxon>Endopterygota</taxon>
        <taxon>Diptera</taxon>
        <taxon>Brachycera</taxon>
        <taxon>Muscomorpha</taxon>
        <taxon>Tephritoidea</taxon>
        <taxon>Tephritidae</taxon>
        <taxon>Bactrocera</taxon>
        <taxon>Bactrocera</taxon>
    </lineage>
</organism>
<evidence type="ECO:0000256" key="2">
    <source>
        <dbReference type="ARBA" id="ARBA00022487"/>
    </source>
</evidence>
<keyword evidence="8" id="KW-1185">Reference proteome</keyword>
<feature type="domain" description="Carboxylesterase type B" evidence="7">
    <location>
        <begin position="586"/>
        <end position="1098"/>
    </location>
</feature>
<evidence type="ECO:0000256" key="1">
    <source>
        <dbReference type="ARBA" id="ARBA00005964"/>
    </source>
</evidence>
<keyword evidence="5" id="KW-0325">Glycoprotein</keyword>
<proteinExistence type="inferred from homology"/>
<protein>
    <recommendedName>
        <fullName evidence="6">carboxylesterase</fullName>
        <ecNumber evidence="6">3.1.1.1</ecNumber>
    </recommendedName>
</protein>
<comment type="similarity">
    <text evidence="1">Belongs to the type-B carboxylesterase/lipase family.</text>
</comment>
<dbReference type="Gene3D" id="3.40.50.1820">
    <property type="entry name" value="alpha/beta hydrolase"/>
    <property type="match status" value="2"/>
</dbReference>
<dbReference type="GeneID" id="105230336"/>
<dbReference type="RefSeq" id="XP_049303024.1">
    <property type="nucleotide sequence ID" value="XM_049447067.1"/>
</dbReference>
<keyword evidence="2" id="KW-0719">Serine esterase</keyword>
<gene>
    <name evidence="9" type="primary">LOC105230336</name>
</gene>